<evidence type="ECO:0000256" key="3">
    <source>
        <dbReference type="HAMAP-Rule" id="MF_01121"/>
    </source>
</evidence>
<evidence type="ECO:0000313" key="7">
    <source>
        <dbReference type="Proteomes" id="UP000315235"/>
    </source>
</evidence>
<name>A0A553H2P4_9PSED</name>
<dbReference type="InterPro" id="IPR029035">
    <property type="entry name" value="DHS-like_NAD/FAD-binding_dom"/>
</dbReference>
<gene>
    <name evidence="3" type="primary">cobB</name>
    <name evidence="6" type="ORF">FM069_06015</name>
</gene>
<feature type="domain" description="Deacetylase sirtuin-type" evidence="5">
    <location>
        <begin position="1"/>
        <end position="243"/>
    </location>
</feature>
<feature type="binding site" evidence="3">
    <location>
        <begin position="185"/>
        <end position="187"/>
    </location>
    <ligand>
        <name>NAD(+)</name>
        <dbReference type="ChEBI" id="CHEBI:57540"/>
    </ligand>
</feature>
<feature type="binding site" evidence="3">
    <location>
        <begin position="211"/>
        <end position="213"/>
    </location>
    <ligand>
        <name>NAD(+)</name>
        <dbReference type="ChEBI" id="CHEBI:57540"/>
    </ligand>
</feature>
<protein>
    <recommendedName>
        <fullName evidence="3">NAD-dependent protein deacylase</fullName>
        <ecNumber evidence="3">2.3.1.286</ecNumber>
    </recommendedName>
    <alternativeName>
        <fullName evidence="3">Regulatory protein SIR2 homolog</fullName>
    </alternativeName>
</protein>
<feature type="binding site" evidence="3">
    <location>
        <position position="68"/>
    </location>
    <ligand>
        <name>substrate</name>
    </ligand>
</feature>
<dbReference type="GO" id="GO:0070403">
    <property type="term" value="F:NAD+ binding"/>
    <property type="evidence" value="ECO:0007669"/>
    <property type="project" value="UniProtKB-UniRule"/>
</dbReference>
<feature type="binding site" evidence="3">
    <location>
        <begin position="99"/>
        <end position="102"/>
    </location>
    <ligand>
        <name>NAD(+)</name>
        <dbReference type="ChEBI" id="CHEBI:57540"/>
    </ligand>
</feature>
<comment type="caution">
    <text evidence="3">Lacks conserved residue(s) required for the propagation of feature annotation.</text>
</comment>
<keyword evidence="7" id="KW-1185">Reference proteome</keyword>
<keyword evidence="4" id="KW-0479">Metal-binding</keyword>
<comment type="domain">
    <text evidence="3">2 residues (Tyr-65 and Arg-68) present in a large hydrophobic pocket are probably involved in substrate specificity. They are important for desuccinylation activity, but dispensable for deacetylation activity.</text>
</comment>
<dbReference type="Pfam" id="PF02146">
    <property type="entry name" value="SIR2"/>
    <property type="match status" value="1"/>
</dbReference>
<reference evidence="6 7" key="1">
    <citation type="submission" date="2019-07" db="EMBL/GenBank/DDBJ databases">
        <title>Pseudomonas mangiferae sp. nov., isolated from bark of mango tree in Thailand.</title>
        <authorList>
            <person name="Srisuk N."/>
            <person name="Anurat P."/>
        </authorList>
    </citation>
    <scope>NUCLEOTIDE SEQUENCE [LARGE SCALE GENOMIC DNA]</scope>
    <source>
        <strain evidence="6 7">DMKU_BBB3-04</strain>
    </source>
</reference>
<comment type="subcellular location">
    <subcellularLocation>
        <location evidence="3">Cytoplasm</location>
    </subcellularLocation>
</comment>
<dbReference type="PROSITE" id="PS50305">
    <property type="entry name" value="SIRTUIN"/>
    <property type="match status" value="1"/>
</dbReference>
<dbReference type="PANTHER" id="PTHR11085">
    <property type="entry name" value="NAD-DEPENDENT PROTEIN DEACYLASE SIRTUIN-5, MITOCHONDRIAL-RELATED"/>
    <property type="match status" value="1"/>
</dbReference>
<dbReference type="NCBIfam" id="NF001753">
    <property type="entry name" value="PRK00481.1-3"/>
    <property type="match status" value="1"/>
</dbReference>
<dbReference type="PANTHER" id="PTHR11085:SF10">
    <property type="entry name" value="NAD-DEPENDENT PROTEIN DEACYLASE SIRTUIN-5, MITOCHONDRIAL-RELATED"/>
    <property type="match status" value="1"/>
</dbReference>
<feature type="binding site" evidence="4">
    <location>
        <position position="148"/>
    </location>
    <ligand>
        <name>Zn(2+)</name>
        <dbReference type="ChEBI" id="CHEBI:29105"/>
    </ligand>
</feature>
<dbReference type="Proteomes" id="UP000315235">
    <property type="component" value="Unassembled WGS sequence"/>
</dbReference>
<dbReference type="InterPro" id="IPR050134">
    <property type="entry name" value="NAD-dep_sirtuin_deacylases"/>
</dbReference>
<feature type="binding site" evidence="3">
    <location>
        <position position="65"/>
    </location>
    <ligand>
        <name>substrate</name>
    </ligand>
</feature>
<keyword evidence="4" id="KW-0862">Zinc</keyword>
<evidence type="ECO:0000256" key="1">
    <source>
        <dbReference type="ARBA" id="ARBA00022679"/>
    </source>
</evidence>
<dbReference type="CDD" id="cd01412">
    <property type="entry name" value="SIRT5_Af1_CobB"/>
    <property type="match status" value="1"/>
</dbReference>
<comment type="catalytic activity">
    <reaction evidence="3">
        <text>N(6)-acetyl-L-lysyl-[protein] + NAD(+) + H2O = 2''-O-acetyl-ADP-D-ribose + nicotinamide + L-lysyl-[protein]</text>
        <dbReference type="Rhea" id="RHEA:43636"/>
        <dbReference type="Rhea" id="RHEA-COMP:9752"/>
        <dbReference type="Rhea" id="RHEA-COMP:10731"/>
        <dbReference type="ChEBI" id="CHEBI:15377"/>
        <dbReference type="ChEBI" id="CHEBI:17154"/>
        <dbReference type="ChEBI" id="CHEBI:29969"/>
        <dbReference type="ChEBI" id="CHEBI:57540"/>
        <dbReference type="ChEBI" id="CHEBI:61930"/>
        <dbReference type="ChEBI" id="CHEBI:83767"/>
        <dbReference type="EC" id="2.3.1.286"/>
    </reaction>
</comment>
<dbReference type="HAMAP" id="MF_01121">
    <property type="entry name" value="Sirtuin_ClassIII"/>
    <property type="match status" value="1"/>
</dbReference>
<dbReference type="SUPFAM" id="SSF52467">
    <property type="entry name" value="DHS-like NAD/FAD-binding domain"/>
    <property type="match status" value="1"/>
</dbReference>
<dbReference type="GO" id="GO:0017136">
    <property type="term" value="F:histone deacetylase activity, NAD-dependent"/>
    <property type="evidence" value="ECO:0007669"/>
    <property type="project" value="TreeGrafter"/>
</dbReference>
<feature type="binding site" evidence="4">
    <location>
        <position position="125"/>
    </location>
    <ligand>
        <name>Zn(2+)</name>
        <dbReference type="ChEBI" id="CHEBI:29105"/>
    </ligand>
</feature>
<accession>A0A553H2P4</accession>
<dbReference type="EC" id="2.3.1.286" evidence="3"/>
<evidence type="ECO:0000256" key="2">
    <source>
        <dbReference type="ARBA" id="ARBA00023027"/>
    </source>
</evidence>
<dbReference type="InterPro" id="IPR003000">
    <property type="entry name" value="Sirtuin"/>
</dbReference>
<dbReference type="Gene3D" id="3.40.50.1220">
    <property type="entry name" value="TPP-binding domain"/>
    <property type="match status" value="1"/>
</dbReference>
<sequence length="252" mass="27040">MPAALIDRLRQARRVVFFTGAGVSAESGIPTFREAQTGLWARFRPEELASPEAFRESPQRVWDWYAWRRSACLAARPNPAHHAIAALQRQWPDSVLITQNVDGLHRRAGSVEPLELHGTLHRLACFACGRDAGDWPENPPPSVPRCACGGQLRPAVVWFGEALPAATLRRAVEASEAADLFVSIGTSAQVYPAAELPLLARRQGAWLVEVNPQPAPLSALADLCLHGAAGEVLPALAASLDLGCVDSPGASL</sequence>
<dbReference type="InterPro" id="IPR026590">
    <property type="entry name" value="Ssirtuin_cat_dom"/>
</dbReference>
<comment type="function">
    <text evidence="3">NAD-dependent lysine deacetylase and desuccinylase that specifically removes acetyl and succinyl groups on target proteins. Modulates the activities of several proteins which are inactive in their acylated form.</text>
</comment>
<feature type="binding site" evidence="3 4">
    <location>
        <position position="146"/>
    </location>
    <ligand>
        <name>Zn(2+)</name>
        <dbReference type="ChEBI" id="CHEBI:29105"/>
    </ligand>
</feature>
<evidence type="ECO:0000313" key="6">
    <source>
        <dbReference type="EMBL" id="TRX76024.1"/>
    </source>
</evidence>
<feature type="active site" description="Proton acceptor" evidence="3 4">
    <location>
        <position position="117"/>
    </location>
</feature>
<comment type="catalytic activity">
    <reaction evidence="3">
        <text>N(6)-succinyl-L-lysyl-[protein] + NAD(+) + H2O = 2''-O-succinyl-ADP-D-ribose + nicotinamide + L-lysyl-[protein]</text>
        <dbReference type="Rhea" id="RHEA:47668"/>
        <dbReference type="Rhea" id="RHEA-COMP:9752"/>
        <dbReference type="Rhea" id="RHEA-COMP:11877"/>
        <dbReference type="ChEBI" id="CHEBI:15377"/>
        <dbReference type="ChEBI" id="CHEBI:17154"/>
        <dbReference type="ChEBI" id="CHEBI:29969"/>
        <dbReference type="ChEBI" id="CHEBI:57540"/>
        <dbReference type="ChEBI" id="CHEBI:87830"/>
        <dbReference type="ChEBI" id="CHEBI:87832"/>
    </reaction>
</comment>
<comment type="similarity">
    <text evidence="3">Belongs to the sirtuin family. Class III subfamily.</text>
</comment>
<dbReference type="EMBL" id="VJOY01000003">
    <property type="protein sequence ID" value="TRX76024.1"/>
    <property type="molecule type" value="Genomic_DNA"/>
</dbReference>
<feature type="binding site" evidence="3 4">
    <location>
        <position position="128"/>
    </location>
    <ligand>
        <name>Zn(2+)</name>
        <dbReference type="ChEBI" id="CHEBI:29105"/>
    </ligand>
</feature>
<dbReference type="OrthoDB" id="9800582at2"/>
<evidence type="ECO:0000256" key="4">
    <source>
        <dbReference type="PROSITE-ProRule" id="PRU00236"/>
    </source>
</evidence>
<dbReference type="InterPro" id="IPR027546">
    <property type="entry name" value="Sirtuin_class_III"/>
</dbReference>
<proteinExistence type="inferred from homology"/>
<evidence type="ECO:0000259" key="5">
    <source>
        <dbReference type="PROSITE" id="PS50305"/>
    </source>
</evidence>
<comment type="caution">
    <text evidence="6">The sequence shown here is derived from an EMBL/GenBank/DDBJ whole genome shotgun (WGS) entry which is preliminary data.</text>
</comment>
<keyword evidence="2 3" id="KW-0520">NAD</keyword>
<dbReference type="GO" id="GO:0005737">
    <property type="term" value="C:cytoplasm"/>
    <property type="evidence" value="ECO:0007669"/>
    <property type="project" value="UniProtKB-SubCell"/>
</dbReference>
<dbReference type="GO" id="GO:0036055">
    <property type="term" value="F:protein-succinyllysine desuccinylase activity"/>
    <property type="evidence" value="ECO:0007669"/>
    <property type="project" value="UniProtKB-UniRule"/>
</dbReference>
<dbReference type="GO" id="GO:0046872">
    <property type="term" value="F:metal ion binding"/>
    <property type="evidence" value="ECO:0007669"/>
    <property type="project" value="UniProtKB-KW"/>
</dbReference>
<keyword evidence="1" id="KW-0808">Transferase</keyword>
<organism evidence="6 7">
    <name type="scientific">Pseudomonas mangiferae</name>
    <dbReference type="NCBI Taxonomy" id="2593654"/>
    <lineage>
        <taxon>Bacteria</taxon>
        <taxon>Pseudomonadati</taxon>
        <taxon>Pseudomonadota</taxon>
        <taxon>Gammaproteobacteria</taxon>
        <taxon>Pseudomonadales</taxon>
        <taxon>Pseudomonadaceae</taxon>
        <taxon>Pseudomonas</taxon>
    </lineage>
</organism>
<feature type="binding site" evidence="3">
    <location>
        <position position="229"/>
    </location>
    <ligand>
        <name>NAD(+)</name>
        <dbReference type="ChEBI" id="CHEBI:57540"/>
    </ligand>
</feature>
<dbReference type="GO" id="GO:0036054">
    <property type="term" value="F:protein-malonyllysine demalonylase activity"/>
    <property type="evidence" value="ECO:0007669"/>
    <property type="project" value="InterPro"/>
</dbReference>
<dbReference type="AlphaFoldDB" id="A0A553H2P4"/>
<dbReference type="Gene3D" id="3.30.1600.10">
    <property type="entry name" value="SIR2/SIRT2 'Small Domain"/>
    <property type="match status" value="1"/>
</dbReference>
<keyword evidence="3" id="KW-0963">Cytoplasm</keyword>
<dbReference type="InterPro" id="IPR026591">
    <property type="entry name" value="Sirtuin_cat_small_dom_sf"/>
</dbReference>